<dbReference type="InterPro" id="IPR001647">
    <property type="entry name" value="HTH_TetR"/>
</dbReference>
<evidence type="ECO:0000256" key="3">
    <source>
        <dbReference type="ARBA" id="ARBA00023163"/>
    </source>
</evidence>
<evidence type="ECO:0000256" key="1">
    <source>
        <dbReference type="ARBA" id="ARBA00023015"/>
    </source>
</evidence>
<dbReference type="Pfam" id="PF14246">
    <property type="entry name" value="TetR_C_7"/>
    <property type="match status" value="1"/>
</dbReference>
<dbReference type="InterPro" id="IPR023772">
    <property type="entry name" value="DNA-bd_HTH_TetR-type_CS"/>
</dbReference>
<dbReference type="RefSeq" id="WP_146399546.1">
    <property type="nucleotide sequence ID" value="NZ_SJPJ01000001.1"/>
</dbReference>
<comment type="caution">
    <text evidence="6">The sequence shown here is derived from an EMBL/GenBank/DDBJ whole genome shotgun (WGS) entry which is preliminary data.</text>
</comment>
<accession>A0A5C5Z6D2</accession>
<dbReference type="AlphaFoldDB" id="A0A5C5Z6D2"/>
<dbReference type="PANTHER" id="PTHR30055:SF146">
    <property type="entry name" value="HTH-TYPE TRANSCRIPTIONAL DUAL REGULATOR CECR"/>
    <property type="match status" value="1"/>
</dbReference>
<keyword evidence="2 4" id="KW-0238">DNA-binding</keyword>
<name>A0A5C5Z6D2_9BACT</name>
<dbReference type="PROSITE" id="PS50977">
    <property type="entry name" value="HTH_TETR_2"/>
    <property type="match status" value="1"/>
</dbReference>
<dbReference type="Gene3D" id="1.10.357.10">
    <property type="entry name" value="Tetracycline Repressor, domain 2"/>
    <property type="match status" value="1"/>
</dbReference>
<dbReference type="OrthoDB" id="9809994at2"/>
<dbReference type="PANTHER" id="PTHR30055">
    <property type="entry name" value="HTH-TYPE TRANSCRIPTIONAL REGULATOR RUTR"/>
    <property type="match status" value="1"/>
</dbReference>
<dbReference type="EMBL" id="SJPJ01000001">
    <property type="protein sequence ID" value="TWT82808.1"/>
    <property type="molecule type" value="Genomic_DNA"/>
</dbReference>
<evidence type="ECO:0000313" key="6">
    <source>
        <dbReference type="EMBL" id="TWT82808.1"/>
    </source>
</evidence>
<dbReference type="PROSITE" id="PS01081">
    <property type="entry name" value="HTH_TETR_1"/>
    <property type="match status" value="1"/>
</dbReference>
<dbReference type="InterPro" id="IPR050109">
    <property type="entry name" value="HTH-type_TetR-like_transc_reg"/>
</dbReference>
<dbReference type="GO" id="GO:0003700">
    <property type="term" value="F:DNA-binding transcription factor activity"/>
    <property type="evidence" value="ECO:0007669"/>
    <property type="project" value="TreeGrafter"/>
</dbReference>
<keyword evidence="3" id="KW-0804">Transcription</keyword>
<dbReference type="PRINTS" id="PR00455">
    <property type="entry name" value="HTHTETR"/>
</dbReference>
<evidence type="ECO:0000313" key="7">
    <source>
        <dbReference type="Proteomes" id="UP000315010"/>
    </source>
</evidence>
<gene>
    <name evidence="6" type="primary">rutR</name>
    <name evidence="6" type="ORF">CA13_42710</name>
</gene>
<dbReference type="SUPFAM" id="SSF48498">
    <property type="entry name" value="Tetracyclin repressor-like, C-terminal domain"/>
    <property type="match status" value="1"/>
</dbReference>
<dbReference type="InterPro" id="IPR039536">
    <property type="entry name" value="TetR_C_Proteobacteria"/>
</dbReference>
<keyword evidence="7" id="KW-1185">Reference proteome</keyword>
<dbReference type="Pfam" id="PF00440">
    <property type="entry name" value="TetR_N"/>
    <property type="match status" value="1"/>
</dbReference>
<evidence type="ECO:0000256" key="2">
    <source>
        <dbReference type="ARBA" id="ARBA00023125"/>
    </source>
</evidence>
<dbReference type="SUPFAM" id="SSF46689">
    <property type="entry name" value="Homeodomain-like"/>
    <property type="match status" value="1"/>
</dbReference>
<dbReference type="GO" id="GO:0000976">
    <property type="term" value="F:transcription cis-regulatory region binding"/>
    <property type="evidence" value="ECO:0007669"/>
    <property type="project" value="TreeGrafter"/>
</dbReference>
<protein>
    <submittedName>
        <fullName evidence="6">HTH-type transcriptional regulator RutR</fullName>
    </submittedName>
</protein>
<dbReference type="InterPro" id="IPR036271">
    <property type="entry name" value="Tet_transcr_reg_TetR-rel_C_sf"/>
</dbReference>
<reference evidence="6 7" key="1">
    <citation type="submission" date="2019-02" db="EMBL/GenBank/DDBJ databases">
        <title>Deep-cultivation of Planctomycetes and their phenomic and genomic characterization uncovers novel biology.</title>
        <authorList>
            <person name="Wiegand S."/>
            <person name="Jogler M."/>
            <person name="Boedeker C."/>
            <person name="Pinto D."/>
            <person name="Vollmers J."/>
            <person name="Rivas-Marin E."/>
            <person name="Kohn T."/>
            <person name="Peeters S.H."/>
            <person name="Heuer A."/>
            <person name="Rast P."/>
            <person name="Oberbeckmann S."/>
            <person name="Bunk B."/>
            <person name="Jeske O."/>
            <person name="Meyerdierks A."/>
            <person name="Storesund J.E."/>
            <person name="Kallscheuer N."/>
            <person name="Luecker S."/>
            <person name="Lage O.M."/>
            <person name="Pohl T."/>
            <person name="Merkel B.J."/>
            <person name="Hornburger P."/>
            <person name="Mueller R.-W."/>
            <person name="Bruemmer F."/>
            <person name="Labrenz M."/>
            <person name="Spormann A.M."/>
            <person name="Op Den Camp H."/>
            <person name="Overmann J."/>
            <person name="Amann R."/>
            <person name="Jetten M.S.M."/>
            <person name="Mascher T."/>
            <person name="Medema M.H."/>
            <person name="Devos D.P."/>
            <person name="Kaster A.-K."/>
            <person name="Ovreas L."/>
            <person name="Rohde M."/>
            <person name="Galperin M.Y."/>
            <person name="Jogler C."/>
        </authorList>
    </citation>
    <scope>NUCLEOTIDE SEQUENCE [LARGE SCALE GENOMIC DNA]</scope>
    <source>
        <strain evidence="6 7">CA13</strain>
    </source>
</reference>
<evidence type="ECO:0000256" key="4">
    <source>
        <dbReference type="PROSITE-ProRule" id="PRU00335"/>
    </source>
</evidence>
<evidence type="ECO:0000259" key="5">
    <source>
        <dbReference type="PROSITE" id="PS50977"/>
    </source>
</evidence>
<organism evidence="6 7">
    <name type="scientific">Novipirellula herctigrandis</name>
    <dbReference type="NCBI Taxonomy" id="2527986"/>
    <lineage>
        <taxon>Bacteria</taxon>
        <taxon>Pseudomonadati</taxon>
        <taxon>Planctomycetota</taxon>
        <taxon>Planctomycetia</taxon>
        <taxon>Pirellulales</taxon>
        <taxon>Pirellulaceae</taxon>
        <taxon>Novipirellula</taxon>
    </lineage>
</organism>
<dbReference type="Proteomes" id="UP000315010">
    <property type="component" value="Unassembled WGS sequence"/>
</dbReference>
<keyword evidence="1" id="KW-0805">Transcription regulation</keyword>
<feature type="DNA-binding region" description="H-T-H motif" evidence="4">
    <location>
        <begin position="36"/>
        <end position="55"/>
    </location>
</feature>
<sequence>MKPASAPNIRMTDRKKKAVLDAAVKEFIANGYDNTSMDMIATTANVSKRTVYHHFPSKEDLFAAIIDEMVNRIELVSEFSYDSKKSLVTQLNTIALEIVRSVSDVDFLGLSKVIVSRLMTAPEFSQFMSDQTARIDNRLAEWLRLAHADGRMAIKQPEVAAEQLMGLLLSYAFWPALLGIKKKTSVKPQKQYVKECVTMFVNAYAQKKK</sequence>
<feature type="domain" description="HTH tetR-type" evidence="5">
    <location>
        <begin position="13"/>
        <end position="73"/>
    </location>
</feature>
<proteinExistence type="predicted"/>
<dbReference type="InterPro" id="IPR009057">
    <property type="entry name" value="Homeodomain-like_sf"/>
</dbReference>
<dbReference type="FunFam" id="1.10.10.60:FF:000141">
    <property type="entry name" value="TetR family transcriptional regulator"/>
    <property type="match status" value="1"/>
</dbReference>